<evidence type="ECO:0000313" key="8">
    <source>
        <dbReference type="Proteomes" id="UP000198742"/>
    </source>
</evidence>
<evidence type="ECO:0000259" key="6">
    <source>
        <dbReference type="Pfam" id="PF03328"/>
    </source>
</evidence>
<dbReference type="PANTHER" id="PTHR32308:SF0">
    <property type="entry name" value="HPCH_HPAI ALDOLASE_CITRATE LYASE DOMAIN-CONTAINING PROTEIN"/>
    <property type="match status" value="1"/>
</dbReference>
<feature type="binding site" evidence="5">
    <location>
        <position position="124"/>
    </location>
    <ligand>
        <name>Mg(2+)</name>
        <dbReference type="ChEBI" id="CHEBI:18420"/>
    </ligand>
</feature>
<dbReference type="InterPro" id="IPR015813">
    <property type="entry name" value="Pyrv/PenolPyrv_kinase-like_dom"/>
</dbReference>
<dbReference type="InterPro" id="IPR040442">
    <property type="entry name" value="Pyrv_kinase-like_dom_sf"/>
</dbReference>
<keyword evidence="3 5" id="KW-0460">Magnesium</keyword>
<protein>
    <submittedName>
        <fullName evidence="7">Citrate lyase subunit beta / citryl-CoA lyase</fullName>
    </submittedName>
</protein>
<accession>A0A1H4R037</accession>
<name>A0A1H4R037_9ACTN</name>
<comment type="cofactor">
    <cofactor evidence="1">
        <name>Mg(2+)</name>
        <dbReference type="ChEBI" id="CHEBI:18420"/>
    </cofactor>
</comment>
<dbReference type="GO" id="GO:0016829">
    <property type="term" value="F:lyase activity"/>
    <property type="evidence" value="ECO:0007669"/>
    <property type="project" value="UniProtKB-KW"/>
</dbReference>
<dbReference type="GO" id="GO:0000287">
    <property type="term" value="F:magnesium ion binding"/>
    <property type="evidence" value="ECO:0007669"/>
    <property type="project" value="TreeGrafter"/>
</dbReference>
<sequence length="282" mass="29436">MVAARSLLYVPGDRPDRFAKAIGSGADAVILDLEDAVAAERKESARSAVGSFVADHTGECQLWVRIEPTTLALDAAAVVGPGLTGLLLPKVEPELLDELDRALTELESARGLAAGSTPVVGILETASGLQRLEDIAAHPRIRRLGIGEADLAGELGLVPDESRSVFAPIRSSVVIASAAAGLERPIGPVHTAVDDLEGLRATALQQLSQGFRARTAVHPRQVATINEVFTPGLEEVAAARAVLQAYDDSLAQGVGVLRDAAGRVMDAATVRAARETVERARA</sequence>
<evidence type="ECO:0000256" key="2">
    <source>
        <dbReference type="ARBA" id="ARBA00022723"/>
    </source>
</evidence>
<gene>
    <name evidence="7" type="ORF">SAMN04489844_1954</name>
</gene>
<evidence type="ECO:0000256" key="4">
    <source>
        <dbReference type="PIRSR" id="PIRSR015582-1"/>
    </source>
</evidence>
<keyword evidence="7" id="KW-0456">Lyase</keyword>
<evidence type="ECO:0000256" key="5">
    <source>
        <dbReference type="PIRSR" id="PIRSR015582-2"/>
    </source>
</evidence>
<feature type="domain" description="HpcH/HpaI aldolase/citrate lyase" evidence="6">
    <location>
        <begin position="5"/>
        <end position="219"/>
    </location>
</feature>
<dbReference type="InterPro" id="IPR005000">
    <property type="entry name" value="Aldolase/citrate-lyase_domain"/>
</dbReference>
<proteinExistence type="predicted"/>
<dbReference type="EMBL" id="FNRT01000002">
    <property type="protein sequence ID" value="SEC25114.1"/>
    <property type="molecule type" value="Genomic_DNA"/>
</dbReference>
<dbReference type="PIRSF" id="PIRSF015582">
    <property type="entry name" value="Cit_lyase_B"/>
    <property type="match status" value="1"/>
</dbReference>
<dbReference type="SUPFAM" id="SSF51621">
    <property type="entry name" value="Phosphoenolpyruvate/pyruvate domain"/>
    <property type="match status" value="1"/>
</dbReference>
<evidence type="ECO:0000256" key="3">
    <source>
        <dbReference type="ARBA" id="ARBA00022842"/>
    </source>
</evidence>
<reference evidence="8" key="1">
    <citation type="submission" date="2016-10" db="EMBL/GenBank/DDBJ databases">
        <authorList>
            <person name="Varghese N."/>
            <person name="Submissions S."/>
        </authorList>
    </citation>
    <scope>NUCLEOTIDE SEQUENCE [LARGE SCALE GENOMIC DNA]</scope>
    <source>
        <strain evidence="8">DSM 22017</strain>
    </source>
</reference>
<dbReference type="RefSeq" id="WP_217630309.1">
    <property type="nucleotide sequence ID" value="NZ_FNRT01000002.1"/>
</dbReference>
<keyword evidence="2 5" id="KW-0479">Metal-binding</keyword>
<dbReference type="GO" id="GO:0006107">
    <property type="term" value="P:oxaloacetate metabolic process"/>
    <property type="evidence" value="ECO:0007669"/>
    <property type="project" value="TreeGrafter"/>
</dbReference>
<organism evidence="7 8">
    <name type="scientific">Nocardioides exalbidus</name>
    <dbReference type="NCBI Taxonomy" id="402596"/>
    <lineage>
        <taxon>Bacteria</taxon>
        <taxon>Bacillati</taxon>
        <taxon>Actinomycetota</taxon>
        <taxon>Actinomycetes</taxon>
        <taxon>Propionibacteriales</taxon>
        <taxon>Nocardioidaceae</taxon>
        <taxon>Nocardioides</taxon>
    </lineage>
</organism>
<dbReference type="PANTHER" id="PTHR32308">
    <property type="entry name" value="LYASE BETA SUBUNIT, PUTATIVE (AFU_ORTHOLOGUE AFUA_4G13030)-RELATED"/>
    <property type="match status" value="1"/>
</dbReference>
<evidence type="ECO:0000313" key="7">
    <source>
        <dbReference type="EMBL" id="SEC25114.1"/>
    </source>
</evidence>
<keyword evidence="8" id="KW-1185">Reference proteome</keyword>
<dbReference type="Gene3D" id="3.20.20.60">
    <property type="entry name" value="Phosphoenolpyruvate-binding domains"/>
    <property type="match status" value="1"/>
</dbReference>
<evidence type="ECO:0000256" key="1">
    <source>
        <dbReference type="ARBA" id="ARBA00001946"/>
    </source>
</evidence>
<feature type="binding site" evidence="4">
    <location>
        <position position="124"/>
    </location>
    <ligand>
        <name>substrate</name>
    </ligand>
</feature>
<dbReference type="STRING" id="402596.SAMN04489844_1954"/>
<dbReference type="AlphaFoldDB" id="A0A1H4R037"/>
<dbReference type="Pfam" id="PF03328">
    <property type="entry name" value="HpcH_HpaI"/>
    <property type="match status" value="1"/>
</dbReference>
<dbReference type="Proteomes" id="UP000198742">
    <property type="component" value="Unassembled WGS sequence"/>
</dbReference>
<dbReference type="InterPro" id="IPR011206">
    <property type="entry name" value="Citrate_lyase_beta/mcl1/mcl2"/>
</dbReference>
<feature type="binding site" evidence="4">
    <location>
        <position position="65"/>
    </location>
    <ligand>
        <name>substrate</name>
    </ligand>
</feature>
<feature type="binding site" evidence="5">
    <location>
        <position position="150"/>
    </location>
    <ligand>
        <name>Mg(2+)</name>
        <dbReference type="ChEBI" id="CHEBI:18420"/>
    </ligand>
</feature>